<keyword evidence="11 15" id="KW-0547">Nucleotide-binding</keyword>
<organism evidence="17 18">
    <name type="scientific">Pseudoprevotella muciniphila</name>
    <dbReference type="NCBI Taxonomy" id="2133944"/>
    <lineage>
        <taxon>Bacteria</taxon>
        <taxon>Pseudomonadati</taxon>
        <taxon>Bacteroidota</taxon>
        <taxon>Bacteroidia</taxon>
        <taxon>Bacteroidales</taxon>
        <taxon>Prevotellaceae</taxon>
        <taxon>Pseudoprevotella</taxon>
    </lineage>
</organism>
<feature type="domain" description="Phosphoribosyltransferase" evidence="16">
    <location>
        <begin position="19"/>
        <end position="163"/>
    </location>
</feature>
<evidence type="ECO:0000256" key="4">
    <source>
        <dbReference type="ARBA" id="ARBA00008391"/>
    </source>
</evidence>
<dbReference type="GO" id="GO:0032263">
    <property type="term" value="P:GMP salvage"/>
    <property type="evidence" value="ECO:0007669"/>
    <property type="project" value="TreeGrafter"/>
</dbReference>
<sequence>MKSVQVLDRKFNLYLKEVEIKQRIKEVAQQINTDLEGKTPLFICILNGAFMFAADLYREITLPSEITFVKVASYQGTSSTGNVTKLLGLNESIEGRTVVIVEDIVDSGLSMQHILAYLKEKNPAEVRICAMLLKPGNLKVDLDIPYCCFKIPNDFIVGYGLDYDGQGRNLSDIYVVE</sequence>
<evidence type="ECO:0000256" key="6">
    <source>
        <dbReference type="ARBA" id="ARBA00022490"/>
    </source>
</evidence>
<dbReference type="RefSeq" id="WP_111898689.1">
    <property type="nucleotide sequence ID" value="NZ_CP033459.1"/>
</dbReference>
<accession>A0A5P8E3N1</accession>
<dbReference type="GO" id="GO:0000166">
    <property type="term" value="F:nucleotide binding"/>
    <property type="evidence" value="ECO:0007669"/>
    <property type="project" value="UniProtKB-KW"/>
</dbReference>
<dbReference type="GO" id="GO:0006166">
    <property type="term" value="P:purine ribonucleoside salvage"/>
    <property type="evidence" value="ECO:0007669"/>
    <property type="project" value="UniProtKB-KW"/>
</dbReference>
<name>A0A5P8E3N1_9BACT</name>
<dbReference type="OrthoDB" id="9802824at2"/>
<dbReference type="CDD" id="cd06223">
    <property type="entry name" value="PRTases_typeI"/>
    <property type="match status" value="1"/>
</dbReference>
<dbReference type="EMBL" id="CP033459">
    <property type="protein sequence ID" value="QFQ11627.1"/>
    <property type="molecule type" value="Genomic_DNA"/>
</dbReference>
<evidence type="ECO:0000256" key="8">
    <source>
        <dbReference type="ARBA" id="ARBA00022679"/>
    </source>
</evidence>
<evidence type="ECO:0000313" key="18">
    <source>
        <dbReference type="Proteomes" id="UP000249375"/>
    </source>
</evidence>
<dbReference type="GO" id="GO:0006178">
    <property type="term" value="P:guanine salvage"/>
    <property type="evidence" value="ECO:0007669"/>
    <property type="project" value="TreeGrafter"/>
</dbReference>
<dbReference type="AlphaFoldDB" id="A0A5P8E3N1"/>
<evidence type="ECO:0000256" key="15">
    <source>
        <dbReference type="RuleBase" id="RU364099"/>
    </source>
</evidence>
<dbReference type="EC" id="2.4.2.8" evidence="5 15"/>
<dbReference type="PANTHER" id="PTHR43340">
    <property type="entry name" value="HYPOXANTHINE-GUANINE PHOSPHORIBOSYLTRANSFERASE"/>
    <property type="match status" value="1"/>
</dbReference>
<evidence type="ECO:0000256" key="9">
    <source>
        <dbReference type="ARBA" id="ARBA00022723"/>
    </source>
</evidence>
<keyword evidence="8 15" id="KW-0808">Transferase</keyword>
<evidence type="ECO:0000256" key="10">
    <source>
        <dbReference type="ARBA" id="ARBA00022726"/>
    </source>
</evidence>
<evidence type="ECO:0000256" key="7">
    <source>
        <dbReference type="ARBA" id="ARBA00022676"/>
    </source>
</evidence>
<evidence type="ECO:0000313" key="17">
    <source>
        <dbReference type="EMBL" id="QFQ11627.1"/>
    </source>
</evidence>
<dbReference type="KEGG" id="alq:C7Y71_000475"/>
<dbReference type="GO" id="GO:0005829">
    <property type="term" value="C:cytosol"/>
    <property type="evidence" value="ECO:0007669"/>
    <property type="project" value="TreeGrafter"/>
</dbReference>
<dbReference type="InterPro" id="IPR050408">
    <property type="entry name" value="HGPRT"/>
</dbReference>
<evidence type="ECO:0000256" key="12">
    <source>
        <dbReference type="ARBA" id="ARBA00022842"/>
    </source>
</evidence>
<comment type="pathway">
    <text evidence="3 15">Purine metabolism; IMP biosynthesis via salvage pathway; IMP from hypoxanthine: step 1/1.</text>
</comment>
<dbReference type="GO" id="GO:0004422">
    <property type="term" value="F:hypoxanthine phosphoribosyltransferase activity"/>
    <property type="evidence" value="ECO:0007669"/>
    <property type="project" value="InterPro"/>
</dbReference>
<keyword evidence="12 15" id="KW-0460">Magnesium</keyword>
<dbReference type="GO" id="GO:0032264">
    <property type="term" value="P:IMP salvage"/>
    <property type="evidence" value="ECO:0007669"/>
    <property type="project" value="UniProtKB-UniPathway"/>
</dbReference>
<dbReference type="GO" id="GO:0046100">
    <property type="term" value="P:hypoxanthine metabolic process"/>
    <property type="evidence" value="ECO:0007669"/>
    <property type="project" value="TreeGrafter"/>
</dbReference>
<comment type="similarity">
    <text evidence="4 15">Belongs to the purine/pyrimidine phosphoribosyltransferase family.</text>
</comment>
<evidence type="ECO:0000259" key="16">
    <source>
        <dbReference type="Pfam" id="PF00156"/>
    </source>
</evidence>
<dbReference type="Pfam" id="PF00156">
    <property type="entry name" value="Pribosyltran"/>
    <property type="match status" value="1"/>
</dbReference>
<dbReference type="GO" id="GO:0052657">
    <property type="term" value="F:guanine phosphoribosyltransferase activity"/>
    <property type="evidence" value="ECO:0007669"/>
    <property type="project" value="RHEA"/>
</dbReference>
<evidence type="ECO:0000256" key="1">
    <source>
        <dbReference type="ARBA" id="ARBA00001946"/>
    </source>
</evidence>
<comment type="cofactor">
    <cofactor evidence="1 15">
        <name>Mg(2+)</name>
        <dbReference type="ChEBI" id="CHEBI:18420"/>
    </cofactor>
</comment>
<dbReference type="InterPro" id="IPR000836">
    <property type="entry name" value="PRTase_dom"/>
</dbReference>
<reference evidence="17 18" key="1">
    <citation type="submission" date="2018-11" db="EMBL/GenBank/DDBJ databases">
        <authorList>
            <person name="Na S.W."/>
            <person name="Baik M."/>
        </authorList>
    </citation>
    <scope>NUCLEOTIDE SEQUENCE [LARGE SCALE GENOMIC DNA]</scope>
    <source>
        <strain evidence="17 18">E39</strain>
    </source>
</reference>
<dbReference type="InterPro" id="IPR005904">
    <property type="entry name" value="Hxn_phspho_trans"/>
</dbReference>
<dbReference type="InterPro" id="IPR029057">
    <property type="entry name" value="PRTase-like"/>
</dbReference>
<evidence type="ECO:0000256" key="14">
    <source>
        <dbReference type="ARBA" id="ARBA00049402"/>
    </source>
</evidence>
<evidence type="ECO:0000256" key="3">
    <source>
        <dbReference type="ARBA" id="ARBA00004669"/>
    </source>
</evidence>
<gene>
    <name evidence="17" type="primary">hpt</name>
    <name evidence="17" type="ORF">C7Y71_000475</name>
</gene>
<dbReference type="UniPathway" id="UPA00591">
    <property type="reaction ID" value="UER00648"/>
</dbReference>
<keyword evidence="9 15" id="KW-0479">Metal-binding</keyword>
<dbReference type="PANTHER" id="PTHR43340:SF1">
    <property type="entry name" value="HYPOXANTHINE PHOSPHORIBOSYLTRANSFERASE"/>
    <property type="match status" value="1"/>
</dbReference>
<comment type="catalytic activity">
    <reaction evidence="14">
        <text>IMP + diphosphate = hypoxanthine + 5-phospho-alpha-D-ribose 1-diphosphate</text>
        <dbReference type="Rhea" id="RHEA:17973"/>
        <dbReference type="ChEBI" id="CHEBI:17368"/>
        <dbReference type="ChEBI" id="CHEBI:33019"/>
        <dbReference type="ChEBI" id="CHEBI:58017"/>
        <dbReference type="ChEBI" id="CHEBI:58053"/>
        <dbReference type="EC" id="2.4.2.8"/>
    </reaction>
    <physiologicalReaction direction="right-to-left" evidence="14">
        <dbReference type="Rhea" id="RHEA:17975"/>
    </physiologicalReaction>
</comment>
<dbReference type="GO" id="GO:0000287">
    <property type="term" value="F:magnesium ion binding"/>
    <property type="evidence" value="ECO:0007669"/>
    <property type="project" value="TreeGrafter"/>
</dbReference>
<keyword evidence="6 15" id="KW-0963">Cytoplasm</keyword>
<dbReference type="Gene3D" id="3.40.50.2020">
    <property type="match status" value="1"/>
</dbReference>
<comment type="catalytic activity">
    <reaction evidence="13">
        <text>GMP + diphosphate = guanine + 5-phospho-alpha-D-ribose 1-diphosphate</text>
        <dbReference type="Rhea" id="RHEA:25424"/>
        <dbReference type="ChEBI" id="CHEBI:16235"/>
        <dbReference type="ChEBI" id="CHEBI:33019"/>
        <dbReference type="ChEBI" id="CHEBI:58017"/>
        <dbReference type="ChEBI" id="CHEBI:58115"/>
        <dbReference type="EC" id="2.4.2.8"/>
    </reaction>
    <physiologicalReaction direction="right-to-left" evidence="13">
        <dbReference type="Rhea" id="RHEA:25426"/>
    </physiologicalReaction>
</comment>
<evidence type="ECO:0000256" key="5">
    <source>
        <dbReference type="ARBA" id="ARBA00011895"/>
    </source>
</evidence>
<evidence type="ECO:0000256" key="13">
    <source>
        <dbReference type="ARBA" id="ARBA00048811"/>
    </source>
</evidence>
<dbReference type="Proteomes" id="UP000249375">
    <property type="component" value="Chromosome"/>
</dbReference>
<comment type="subcellular location">
    <subcellularLocation>
        <location evidence="2 15">Cytoplasm</location>
    </subcellularLocation>
</comment>
<dbReference type="NCBIfam" id="TIGR01203">
    <property type="entry name" value="HGPRTase"/>
    <property type="match status" value="1"/>
</dbReference>
<keyword evidence="10 15" id="KW-0660">Purine salvage</keyword>
<protein>
    <recommendedName>
        <fullName evidence="5 15">Hypoxanthine phosphoribosyltransferase</fullName>
        <ecNumber evidence="5 15">2.4.2.8</ecNumber>
    </recommendedName>
</protein>
<evidence type="ECO:0000256" key="2">
    <source>
        <dbReference type="ARBA" id="ARBA00004496"/>
    </source>
</evidence>
<evidence type="ECO:0000256" key="11">
    <source>
        <dbReference type="ARBA" id="ARBA00022741"/>
    </source>
</evidence>
<keyword evidence="7 15" id="KW-0328">Glycosyltransferase</keyword>
<keyword evidence="18" id="KW-1185">Reference proteome</keyword>
<dbReference type="SUPFAM" id="SSF53271">
    <property type="entry name" value="PRTase-like"/>
    <property type="match status" value="1"/>
</dbReference>
<proteinExistence type="inferred from homology"/>